<protein>
    <recommendedName>
        <fullName evidence="4">DUF4136 domain-containing protein</fullName>
    </recommendedName>
</protein>
<sequence length="189" mass="20558">MTRLAVVTVLSAAAISLGACSQSTPYAPQSASATAQDFGYSSTRLGEGMYRVSFAGNQFTSRETVEDYLLYRAAELTRQRGYTGFSLMRENIDRNVATDVDTYPTTGIGAYPTFTPYYGFYGTGGIYNTYDPFLGGQFPGTTVDIDRVERYEARATIQMYRGTPPAGPQPNFDASAVMARLQGTVEMPG</sequence>
<evidence type="ECO:0000313" key="3">
    <source>
        <dbReference type="Proteomes" id="UP001235664"/>
    </source>
</evidence>
<feature type="chain" id="PRO_5045723675" description="DUF4136 domain-containing protein" evidence="1">
    <location>
        <begin position="22"/>
        <end position="189"/>
    </location>
</feature>
<reference evidence="2 3" key="1">
    <citation type="submission" date="2023-08" db="EMBL/GenBank/DDBJ databases">
        <title>genomic of DY56.</title>
        <authorList>
            <person name="Wang Y."/>
        </authorList>
    </citation>
    <scope>NUCLEOTIDE SEQUENCE [LARGE SCALE GENOMIC DNA]</scope>
    <source>
        <strain evidence="2 3">DY56-A-20</strain>
    </source>
</reference>
<evidence type="ECO:0000313" key="2">
    <source>
        <dbReference type="EMBL" id="MDP4538444.1"/>
    </source>
</evidence>
<feature type="signal peptide" evidence="1">
    <location>
        <begin position="1"/>
        <end position="21"/>
    </location>
</feature>
<keyword evidence="3" id="KW-1185">Reference proteome</keyword>
<dbReference type="PROSITE" id="PS51257">
    <property type="entry name" value="PROKAR_LIPOPROTEIN"/>
    <property type="match status" value="1"/>
</dbReference>
<proteinExistence type="predicted"/>
<evidence type="ECO:0008006" key="4">
    <source>
        <dbReference type="Google" id="ProtNLM"/>
    </source>
</evidence>
<dbReference type="EMBL" id="JAVAIL010000001">
    <property type="protein sequence ID" value="MDP4538444.1"/>
    <property type="molecule type" value="Genomic_DNA"/>
</dbReference>
<keyword evidence="1" id="KW-0732">Signal</keyword>
<evidence type="ECO:0000256" key="1">
    <source>
        <dbReference type="SAM" id="SignalP"/>
    </source>
</evidence>
<name>A0ABT9H552_9SPHN</name>
<dbReference type="RefSeq" id="WP_305928579.1">
    <property type="nucleotide sequence ID" value="NZ_JAVAIL010000001.1"/>
</dbReference>
<dbReference type="Proteomes" id="UP001235664">
    <property type="component" value="Unassembled WGS sequence"/>
</dbReference>
<comment type="caution">
    <text evidence="2">The sequence shown here is derived from an EMBL/GenBank/DDBJ whole genome shotgun (WGS) entry which is preliminary data.</text>
</comment>
<organism evidence="2 3">
    <name type="scientific">Qipengyuania benthica</name>
    <dbReference type="NCBI Taxonomy" id="3067651"/>
    <lineage>
        <taxon>Bacteria</taxon>
        <taxon>Pseudomonadati</taxon>
        <taxon>Pseudomonadota</taxon>
        <taxon>Alphaproteobacteria</taxon>
        <taxon>Sphingomonadales</taxon>
        <taxon>Erythrobacteraceae</taxon>
        <taxon>Qipengyuania</taxon>
    </lineage>
</organism>
<gene>
    <name evidence="2" type="ORF">Q9K01_02225</name>
</gene>
<dbReference type="NCBIfam" id="NF047637">
    <property type="entry name" value="lipo_CC0125"/>
    <property type="match status" value="1"/>
</dbReference>
<accession>A0ABT9H552</accession>